<dbReference type="EMBL" id="LPZR01000113">
    <property type="protein sequence ID" value="KYO53450.1"/>
    <property type="molecule type" value="Genomic_DNA"/>
</dbReference>
<gene>
    <name evidence="1" type="ORF">AUP44_03650</name>
</gene>
<accession>A0A162L5Q4</accession>
<name>A0A162L5Q4_9PROT</name>
<sequence length="68" mass="7168">MGDQRFHDRGLFDAEALISGDGVGLCSLSGRRCRGAGFFGAGLPDKDGARRCCNHTCAHTKRTGAGQQ</sequence>
<protein>
    <submittedName>
        <fullName evidence="1">Uncharacterized protein</fullName>
    </submittedName>
</protein>
<evidence type="ECO:0000313" key="2">
    <source>
        <dbReference type="Proteomes" id="UP000075787"/>
    </source>
</evidence>
<reference evidence="1 2" key="1">
    <citation type="submission" date="2015-12" db="EMBL/GenBank/DDBJ databases">
        <title>Genome sequence of Tistrella mobilis MCCC 1A02139.</title>
        <authorList>
            <person name="Lu L."/>
            <person name="Lai Q."/>
            <person name="Shao Z."/>
            <person name="Qian P."/>
        </authorList>
    </citation>
    <scope>NUCLEOTIDE SEQUENCE [LARGE SCALE GENOMIC DNA]</scope>
    <source>
        <strain evidence="1 2">MCCC 1A02139</strain>
    </source>
</reference>
<organism evidence="1 2">
    <name type="scientific">Tistrella mobilis</name>
    <dbReference type="NCBI Taxonomy" id="171437"/>
    <lineage>
        <taxon>Bacteria</taxon>
        <taxon>Pseudomonadati</taxon>
        <taxon>Pseudomonadota</taxon>
        <taxon>Alphaproteobacteria</taxon>
        <taxon>Geminicoccales</taxon>
        <taxon>Geminicoccaceae</taxon>
        <taxon>Tistrella</taxon>
    </lineage>
</organism>
<proteinExistence type="predicted"/>
<evidence type="ECO:0000313" key="1">
    <source>
        <dbReference type="EMBL" id="KYO53450.1"/>
    </source>
</evidence>
<comment type="caution">
    <text evidence="1">The sequence shown here is derived from an EMBL/GenBank/DDBJ whole genome shotgun (WGS) entry which is preliminary data.</text>
</comment>
<dbReference type="Proteomes" id="UP000075787">
    <property type="component" value="Unassembled WGS sequence"/>
</dbReference>
<dbReference type="AlphaFoldDB" id="A0A162L5Q4"/>